<protein>
    <submittedName>
        <fullName evidence="2">Uncharacterized protein</fullName>
    </submittedName>
</protein>
<accession>A0A0F4TK33</accession>
<feature type="transmembrane region" description="Helical" evidence="1">
    <location>
        <begin position="12"/>
        <end position="31"/>
    </location>
</feature>
<name>A0A0F4TK33_PSEFL</name>
<dbReference type="AlphaFoldDB" id="A0A0F4TK33"/>
<comment type="caution">
    <text evidence="2">The sequence shown here is derived from an EMBL/GenBank/DDBJ whole genome shotgun (WGS) entry which is preliminary data.</text>
</comment>
<keyword evidence="1" id="KW-1133">Transmembrane helix</keyword>
<dbReference type="EMBL" id="LACC01000020">
    <property type="protein sequence ID" value="KJZ44821.1"/>
    <property type="molecule type" value="Genomic_DNA"/>
</dbReference>
<evidence type="ECO:0000256" key="1">
    <source>
        <dbReference type="SAM" id="Phobius"/>
    </source>
</evidence>
<evidence type="ECO:0000313" key="3">
    <source>
        <dbReference type="Proteomes" id="UP000033588"/>
    </source>
</evidence>
<evidence type="ECO:0000313" key="2">
    <source>
        <dbReference type="EMBL" id="KJZ44821.1"/>
    </source>
</evidence>
<proteinExistence type="predicted"/>
<sequence>MQRQKKPALMAGFLWAGFDGVGFVDSLVGHFPVIDEYILSFAAVATTLKAISVFLQKYEFSIKFHPALVFFHLRNYRFATILKFC</sequence>
<reference evidence="2 3" key="1">
    <citation type="submission" date="2015-03" db="EMBL/GenBank/DDBJ databases">
        <title>Comparative genomics of Pseudomonas insights into diversity of traits involved in vanlence and defense.</title>
        <authorList>
            <person name="Qin Y."/>
        </authorList>
    </citation>
    <scope>NUCLEOTIDE SEQUENCE [LARGE SCALE GENOMIC DNA]</scope>
    <source>
        <strain evidence="2 3">C8</strain>
    </source>
</reference>
<dbReference type="Proteomes" id="UP000033588">
    <property type="component" value="Unassembled WGS sequence"/>
</dbReference>
<gene>
    <name evidence="2" type="ORF">VC35_16355</name>
</gene>
<feature type="transmembrane region" description="Helical" evidence="1">
    <location>
        <begin position="37"/>
        <end position="55"/>
    </location>
</feature>
<keyword evidence="1" id="KW-0812">Transmembrane</keyword>
<dbReference type="OrthoDB" id="9795813at2"/>
<organism evidence="2 3">
    <name type="scientific">Pseudomonas fluorescens</name>
    <dbReference type="NCBI Taxonomy" id="294"/>
    <lineage>
        <taxon>Bacteria</taxon>
        <taxon>Pseudomonadati</taxon>
        <taxon>Pseudomonadota</taxon>
        <taxon>Gammaproteobacteria</taxon>
        <taxon>Pseudomonadales</taxon>
        <taxon>Pseudomonadaceae</taxon>
        <taxon>Pseudomonas</taxon>
    </lineage>
</organism>
<keyword evidence="1" id="KW-0472">Membrane</keyword>
<dbReference type="PATRIC" id="fig|294.132.peg.2440"/>